<feature type="non-terminal residue" evidence="2">
    <location>
        <position position="1"/>
    </location>
</feature>
<accession>A0A6J4JTW9</accession>
<evidence type="ECO:0000313" key="2">
    <source>
        <dbReference type="EMBL" id="CAA9287358.1"/>
    </source>
</evidence>
<dbReference type="EMBL" id="CADCTP010000390">
    <property type="protein sequence ID" value="CAA9287358.1"/>
    <property type="molecule type" value="Genomic_DNA"/>
</dbReference>
<proteinExistence type="predicted"/>
<feature type="region of interest" description="Disordered" evidence="1">
    <location>
        <begin position="1"/>
        <end position="286"/>
    </location>
</feature>
<feature type="compositionally biased region" description="Basic residues" evidence="1">
    <location>
        <begin position="121"/>
        <end position="135"/>
    </location>
</feature>
<feature type="non-terminal residue" evidence="2">
    <location>
        <position position="286"/>
    </location>
</feature>
<protein>
    <submittedName>
        <fullName evidence="2">Uncharacterized protein</fullName>
    </submittedName>
</protein>
<gene>
    <name evidence="2" type="ORF">AVDCRST_MAG41-4101</name>
</gene>
<organism evidence="2">
    <name type="scientific">uncultured Mycobacteriales bacterium</name>
    <dbReference type="NCBI Taxonomy" id="581187"/>
    <lineage>
        <taxon>Bacteria</taxon>
        <taxon>Bacillati</taxon>
        <taxon>Actinomycetota</taxon>
        <taxon>Actinomycetes</taxon>
        <taxon>Mycobacteriales</taxon>
        <taxon>environmental samples</taxon>
    </lineage>
</organism>
<feature type="compositionally biased region" description="Low complexity" evidence="1">
    <location>
        <begin position="171"/>
        <end position="185"/>
    </location>
</feature>
<sequence>ADAPSTARAARGRSRGRGGGRAAAAGRAGGRRREDLPHRGGQGAGRLDPLRAGLRQHRPGHPGHPGRRRGGGLRPGHRRPPVRGGAVLPRRAAVPVHRQHRPAGAAEHPGAGRPGVAGALLRRRQQGHGAHRRHPAPAADRAGPGGVREPARAGGLGRPQPGGPRHRRAADLAVAAARVLRPAAGDLRRGPGRGGRAGRHDLADRGRRVVRLRRRRHPGGRRLQPHLPPGRGPLCRLGHPDLDRPVRGERRDRRHPRGAADPDRRHRLGAGRGGGAGRDGEPSRRL</sequence>
<name>A0A6J4JTW9_9ACTN</name>
<reference evidence="2" key="1">
    <citation type="submission" date="2020-02" db="EMBL/GenBank/DDBJ databases">
        <authorList>
            <person name="Meier V. D."/>
        </authorList>
    </citation>
    <scope>NUCLEOTIDE SEQUENCE</scope>
    <source>
        <strain evidence="2">AVDCRST_MAG41</strain>
    </source>
</reference>
<feature type="compositionally biased region" description="Basic residues" evidence="1">
    <location>
        <begin position="54"/>
        <end position="81"/>
    </location>
</feature>
<feature type="compositionally biased region" description="Basic residues" evidence="1">
    <location>
        <begin position="208"/>
        <end position="224"/>
    </location>
</feature>
<dbReference type="AlphaFoldDB" id="A0A6J4JTW9"/>
<evidence type="ECO:0000256" key="1">
    <source>
        <dbReference type="SAM" id="MobiDB-lite"/>
    </source>
</evidence>
<feature type="compositionally biased region" description="Basic and acidic residues" evidence="1">
    <location>
        <begin position="238"/>
        <end position="251"/>
    </location>
</feature>
<feature type="compositionally biased region" description="Basic and acidic residues" evidence="1">
    <location>
        <begin position="198"/>
        <end position="207"/>
    </location>
</feature>